<sequence>MRYLFSFLLIISTSLIFGQNLVKQPVKIPFELTNNGHIIIKAKVNGVEGKFVFDTGAGINLLTKDFADKVKDLKKTHHFHTGHRATGEEITTDLWRSKLLSINNFKIKKELFAVYDFKFPLDGLISLTPFKNQPITIDFKNKILQLESSKSLEKRIKNKDFEIPIVLDSDKEITLGIATYVNLEDQLPLLVSLDSGAGFGVYRFNARYMQDLGMDATKLKKEYRKSSFKPKQGNTFYFTTLAKMTDINKNAEVKNFKASFIEDLIYEGIMGIDWLGEKITIDIPNKRLIVQKQ</sequence>
<accession>A0A507ZWN1</accession>
<evidence type="ECO:0008006" key="3">
    <source>
        <dbReference type="Google" id="ProtNLM"/>
    </source>
</evidence>
<organism evidence="1 2">
    <name type="scientific">Haloflavibacter putidus</name>
    <dbReference type="NCBI Taxonomy" id="2576776"/>
    <lineage>
        <taxon>Bacteria</taxon>
        <taxon>Pseudomonadati</taxon>
        <taxon>Bacteroidota</taxon>
        <taxon>Flavobacteriia</taxon>
        <taxon>Flavobacteriales</taxon>
        <taxon>Flavobacteriaceae</taxon>
        <taxon>Haloflavibacter</taxon>
    </lineage>
</organism>
<name>A0A507ZWN1_9FLAO</name>
<reference evidence="1 2" key="1">
    <citation type="submission" date="2019-06" db="EMBL/GenBank/DDBJ databases">
        <title>Flavibacter putida gen. nov., sp. nov., a novel marine bacterium of the family Flavobacteriaceae isolated from coastal seawater.</title>
        <authorList>
            <person name="Feng X."/>
        </authorList>
    </citation>
    <scope>NUCLEOTIDE SEQUENCE [LARGE SCALE GENOMIC DNA]</scope>
    <source>
        <strain evidence="1 2">PLHSN227</strain>
    </source>
</reference>
<protein>
    <recommendedName>
        <fullName evidence="3">Aspartyl protease</fullName>
    </recommendedName>
</protein>
<comment type="caution">
    <text evidence="1">The sequence shown here is derived from an EMBL/GenBank/DDBJ whole genome shotgun (WGS) entry which is preliminary data.</text>
</comment>
<evidence type="ECO:0000313" key="1">
    <source>
        <dbReference type="EMBL" id="TQD40674.1"/>
    </source>
</evidence>
<gene>
    <name evidence="1" type="ORF">FKR84_01455</name>
</gene>
<evidence type="ECO:0000313" key="2">
    <source>
        <dbReference type="Proteomes" id="UP000317169"/>
    </source>
</evidence>
<dbReference type="InterPro" id="IPR021109">
    <property type="entry name" value="Peptidase_aspartic_dom_sf"/>
</dbReference>
<dbReference type="RefSeq" id="WP_141420405.1">
    <property type="nucleotide sequence ID" value="NZ_VIAR01000001.1"/>
</dbReference>
<dbReference type="AlphaFoldDB" id="A0A507ZWN1"/>
<keyword evidence="2" id="KW-1185">Reference proteome</keyword>
<dbReference type="EMBL" id="VIAR01000001">
    <property type="protein sequence ID" value="TQD40674.1"/>
    <property type="molecule type" value="Genomic_DNA"/>
</dbReference>
<dbReference type="OrthoDB" id="644381at2"/>
<proteinExistence type="predicted"/>
<dbReference type="Gene3D" id="2.40.70.10">
    <property type="entry name" value="Acid Proteases"/>
    <property type="match status" value="1"/>
</dbReference>
<dbReference type="Proteomes" id="UP000317169">
    <property type="component" value="Unassembled WGS sequence"/>
</dbReference>
<dbReference type="Pfam" id="PF13650">
    <property type="entry name" value="Asp_protease_2"/>
    <property type="match status" value="1"/>
</dbReference>
<dbReference type="SUPFAM" id="SSF50630">
    <property type="entry name" value="Acid proteases"/>
    <property type="match status" value="1"/>
</dbReference>